<dbReference type="EMBL" id="AB231700">
    <property type="protein sequence ID" value="BAF36246.1"/>
    <property type="molecule type" value="Genomic_DNA"/>
</dbReference>
<dbReference type="RefSeq" id="YP_851169.1">
    <property type="nucleotide sequence ID" value="NC_008562.1"/>
</dbReference>
<reference evidence="2" key="1">
    <citation type="journal article" date="2008" name="J. Bacteriol.">
        <title>Ma-LMM01 infecting toxic Microcystis aeruginosa illuminates diverse cyanophage genome strategies.</title>
        <authorList>
            <person name="Yoshida T."/>
            <person name="Nagasaki K."/>
            <person name="Takashima Y."/>
            <person name="Shirai Y."/>
            <person name="Tomaru Y."/>
            <person name="Takao Y."/>
            <person name="Sakamoto S."/>
            <person name="Hiroishi S."/>
            <person name="Ogata H."/>
        </authorList>
    </citation>
    <scope>NUCLEOTIDE SEQUENCE</scope>
</reference>
<organism evidence="1 2">
    <name type="scientific">Microcystis phage LMM01</name>
    <dbReference type="NCBI Taxonomy" id="2856824"/>
    <lineage>
        <taxon>Viruses</taxon>
        <taxon>Duplodnaviria</taxon>
        <taxon>Heunggongvirae</taxon>
        <taxon>Uroviricota</taxon>
        <taxon>Caudoviricetes</taxon>
        <taxon>Fukuivirus</taxon>
        <taxon>Fukuivirus LMM01</taxon>
    </lineage>
</organism>
<evidence type="ECO:0000313" key="1">
    <source>
        <dbReference type="EMBL" id="BAF36246.1"/>
    </source>
</evidence>
<dbReference type="GeneID" id="4484433"/>
<proteinExistence type="predicted"/>
<name>A0A7R9_9CAUD</name>
<dbReference type="Proteomes" id="UP000001249">
    <property type="component" value="Segment"/>
</dbReference>
<evidence type="ECO:0000313" key="2">
    <source>
        <dbReference type="Proteomes" id="UP000001249"/>
    </source>
</evidence>
<accession>A0A7R9</accession>
<sequence length="70" mass="8527">MKIVDSSKWAPRNKFNIPLPIRIYYYDSTGLESYIPELNIDWFYYRLVIVLYILYKDNVLDKGGYFYEDN</sequence>
<dbReference type="KEGG" id="vg:4484433"/>
<protein>
    <submittedName>
        <fullName evidence="1">Uncharacterized protein</fullName>
    </submittedName>
</protein>
<keyword evidence="2" id="KW-1185">Reference proteome</keyword>